<protein>
    <submittedName>
        <fullName evidence="1">Uncharacterized protein</fullName>
    </submittedName>
</protein>
<dbReference type="Proteomes" id="UP000000268">
    <property type="component" value="Chromosome"/>
</dbReference>
<evidence type="ECO:0000313" key="2">
    <source>
        <dbReference type="Proteomes" id="UP000000268"/>
    </source>
</evidence>
<dbReference type="STRING" id="329726.AM1_1730"/>
<dbReference type="HOGENOM" id="CLU_182977_0_0_3"/>
<dbReference type="AlphaFoldDB" id="B0CC66"/>
<organism evidence="1 2">
    <name type="scientific">Acaryochloris marina (strain MBIC 11017)</name>
    <dbReference type="NCBI Taxonomy" id="329726"/>
    <lineage>
        <taxon>Bacteria</taxon>
        <taxon>Bacillati</taxon>
        <taxon>Cyanobacteriota</taxon>
        <taxon>Cyanophyceae</taxon>
        <taxon>Acaryochloridales</taxon>
        <taxon>Acaryochloridaceae</taxon>
        <taxon>Acaryochloris</taxon>
    </lineage>
</organism>
<name>B0CC66_ACAM1</name>
<dbReference type="RefSeq" id="WP_012162268.1">
    <property type="nucleotide sequence ID" value="NC_009925.1"/>
</dbReference>
<dbReference type="KEGG" id="amr:AM1_1730"/>
<accession>B0CC66</accession>
<dbReference type="eggNOG" id="ENOG50331JX">
    <property type="taxonomic scope" value="Bacteria"/>
</dbReference>
<keyword evidence="2" id="KW-1185">Reference proteome</keyword>
<evidence type="ECO:0000313" key="1">
    <source>
        <dbReference type="EMBL" id="ABW26751.1"/>
    </source>
</evidence>
<gene>
    <name evidence="1" type="ordered locus">AM1_1730</name>
</gene>
<sequence length="76" mass="8366">MLTKLFSVATVAIVVASILAAYTQRSAFQLRQENQPHYWTRRGTRTSGRYRGGVWIVSPARSSYSGFRGGSLGVGK</sequence>
<proteinExistence type="predicted"/>
<dbReference type="EMBL" id="CP000828">
    <property type="protein sequence ID" value="ABW26751.1"/>
    <property type="molecule type" value="Genomic_DNA"/>
</dbReference>
<reference evidence="1 2" key="1">
    <citation type="journal article" date="2008" name="Proc. Natl. Acad. Sci. U.S.A.">
        <title>Niche adaptation and genome expansion in the chlorophyll d-producing cyanobacterium Acaryochloris marina.</title>
        <authorList>
            <person name="Swingley W.D."/>
            <person name="Chen M."/>
            <person name="Cheung P.C."/>
            <person name="Conrad A.L."/>
            <person name="Dejesa L.C."/>
            <person name="Hao J."/>
            <person name="Honchak B.M."/>
            <person name="Karbach L.E."/>
            <person name="Kurdoglu A."/>
            <person name="Lahiri S."/>
            <person name="Mastrian S.D."/>
            <person name="Miyashita H."/>
            <person name="Page L."/>
            <person name="Ramakrishna P."/>
            <person name="Satoh S."/>
            <person name="Sattley W.M."/>
            <person name="Shimada Y."/>
            <person name="Taylor H.L."/>
            <person name="Tomo T."/>
            <person name="Tsuchiya T."/>
            <person name="Wang Z.T."/>
            <person name="Raymond J."/>
            <person name="Mimuro M."/>
            <person name="Blankenship R.E."/>
            <person name="Touchman J.W."/>
        </authorList>
    </citation>
    <scope>NUCLEOTIDE SEQUENCE [LARGE SCALE GENOMIC DNA]</scope>
    <source>
        <strain evidence="2">MBIC 11017</strain>
    </source>
</reference>